<evidence type="ECO:0000256" key="8">
    <source>
        <dbReference type="ARBA" id="ARBA00025475"/>
    </source>
</evidence>
<dbReference type="AlphaFoldDB" id="A0A1N7ATI5"/>
<dbReference type="InterPro" id="IPR006062">
    <property type="entry name" value="His_biosynth"/>
</dbReference>
<dbReference type="CDD" id="cd04731">
    <property type="entry name" value="HisF"/>
    <property type="match status" value="1"/>
</dbReference>
<dbReference type="PANTHER" id="PTHR21235:SF2">
    <property type="entry name" value="IMIDAZOLE GLYCEROL PHOSPHATE SYNTHASE HISHF"/>
    <property type="match status" value="1"/>
</dbReference>
<evidence type="ECO:0000256" key="6">
    <source>
        <dbReference type="ARBA" id="ARBA00023102"/>
    </source>
</evidence>
<dbReference type="GO" id="GO:0000105">
    <property type="term" value="P:L-histidine biosynthetic process"/>
    <property type="evidence" value="ECO:0007669"/>
    <property type="project" value="UniProtKB-UniPathway"/>
</dbReference>
<sequence length="254" mass="27586">MLKARVIPCLLLKGGGGLVKTKKFSSPNYIGDPINAVKIYNEKEVDELMFLDITASKERRGPNFEYLKDIASECFIPLCYGGGITSVDEIRKLLRIGIEKVSINSANFTTPNLIADAAKLFGSSTVVGSIDVKQNFFRKLRVFNSSKRDTTKLDPVDFAKSLENQGAGEILINSVDRDGMLSGYDFELIKKITDAVNVPVIACGGASGLDDIQRVVKYAGASAAAAGSIFVYQGGNKGVLINYPNYQQLEKILN</sequence>
<reference evidence="13" key="1">
    <citation type="submission" date="2017-01" db="EMBL/GenBank/DDBJ databases">
        <authorList>
            <person name="Varghese N."/>
            <person name="Submissions S."/>
        </authorList>
    </citation>
    <scope>NUCLEOTIDE SEQUENCE [LARGE SCALE GENOMIC DNA]</scope>
    <source>
        <strain evidence="13">DM9</strain>
    </source>
</reference>
<dbReference type="RefSeq" id="WP_076423082.1">
    <property type="nucleotide sequence ID" value="NZ_FTNM01000006.1"/>
</dbReference>
<dbReference type="EMBL" id="FTNM01000006">
    <property type="protein sequence ID" value="SIR42375.1"/>
    <property type="molecule type" value="Genomic_DNA"/>
</dbReference>
<evidence type="ECO:0000256" key="7">
    <source>
        <dbReference type="ARBA" id="ARBA00023239"/>
    </source>
</evidence>
<dbReference type="OrthoDB" id="9781903at2"/>
<comment type="pathway">
    <text evidence="1">Amino-acid biosynthesis; L-histidine biosynthesis; L-histidine from 5-phospho-alpha-D-ribose 1-diphosphate: step 5/9.</text>
</comment>
<dbReference type="InterPro" id="IPR013785">
    <property type="entry name" value="Aldolase_TIM"/>
</dbReference>
<dbReference type="NCBIfam" id="NF038364">
    <property type="entry name" value="AglZ_HisF2_fam"/>
    <property type="match status" value="1"/>
</dbReference>
<evidence type="ECO:0000256" key="1">
    <source>
        <dbReference type="ARBA" id="ARBA00005091"/>
    </source>
</evidence>
<gene>
    <name evidence="12" type="ORF">SAMN05421545_3565</name>
</gene>
<proteinExistence type="inferred from homology"/>
<keyword evidence="6 11" id="KW-0368">Histidine biosynthesis</keyword>
<evidence type="ECO:0000256" key="2">
    <source>
        <dbReference type="ARBA" id="ARBA00009667"/>
    </source>
</evidence>
<dbReference type="PANTHER" id="PTHR21235">
    <property type="entry name" value="IMIDAZOLE GLYCEROL PHOSPHATE SYNTHASE SUBUNIT HISF/H IGP SYNTHASE SUBUNIT HISF/H"/>
    <property type="match status" value="1"/>
</dbReference>
<comment type="similarity">
    <text evidence="2 11">Belongs to the HisA/HisF family.</text>
</comment>
<evidence type="ECO:0000256" key="5">
    <source>
        <dbReference type="ARBA" id="ARBA00022605"/>
    </source>
</evidence>
<dbReference type="STRING" id="1077936.SAMN05421545_3565"/>
<evidence type="ECO:0000256" key="4">
    <source>
        <dbReference type="ARBA" id="ARBA00012809"/>
    </source>
</evidence>
<keyword evidence="5 11" id="KW-0028">Amino-acid biosynthesis</keyword>
<evidence type="ECO:0000313" key="13">
    <source>
        <dbReference type="Proteomes" id="UP000185924"/>
    </source>
</evidence>
<protein>
    <recommendedName>
        <fullName evidence="4">imidazole glycerol-phosphate synthase</fullName>
        <ecNumber evidence="4">4.3.2.10</ecNumber>
    </recommendedName>
    <alternativeName>
        <fullName evidence="9">IGP synthase cyclase subunit</fullName>
    </alternativeName>
</protein>
<dbReference type="InterPro" id="IPR011060">
    <property type="entry name" value="RibuloseP-bd_barrel"/>
</dbReference>
<keyword evidence="7" id="KW-0456">Lyase</keyword>
<evidence type="ECO:0000313" key="12">
    <source>
        <dbReference type="EMBL" id="SIR42375.1"/>
    </source>
</evidence>
<dbReference type="Gene3D" id="3.20.20.70">
    <property type="entry name" value="Aldolase class I"/>
    <property type="match status" value="1"/>
</dbReference>
<evidence type="ECO:0000256" key="9">
    <source>
        <dbReference type="ARBA" id="ARBA00030264"/>
    </source>
</evidence>
<dbReference type="InterPro" id="IPR050064">
    <property type="entry name" value="IGPS_HisA/HisF"/>
</dbReference>
<dbReference type="Proteomes" id="UP000185924">
    <property type="component" value="Unassembled WGS sequence"/>
</dbReference>
<accession>A0A1N7ATI5</accession>
<dbReference type="GO" id="GO:0000107">
    <property type="term" value="F:imidazoleglycerol-phosphate synthase activity"/>
    <property type="evidence" value="ECO:0007669"/>
    <property type="project" value="InterPro"/>
</dbReference>
<dbReference type="EC" id="4.3.2.10" evidence="4"/>
<dbReference type="InterPro" id="IPR004651">
    <property type="entry name" value="HisF"/>
</dbReference>
<evidence type="ECO:0000256" key="10">
    <source>
        <dbReference type="ARBA" id="ARBA00047838"/>
    </source>
</evidence>
<comment type="subunit">
    <text evidence="3">Heterodimer of HisH and HisF.</text>
</comment>
<comment type="catalytic activity">
    <reaction evidence="10">
        <text>5-[(5-phospho-1-deoxy-D-ribulos-1-ylimino)methylamino]-1-(5-phospho-beta-D-ribosyl)imidazole-4-carboxamide + L-glutamine = D-erythro-1-(imidazol-4-yl)glycerol 3-phosphate + 5-amino-1-(5-phospho-beta-D-ribosyl)imidazole-4-carboxamide + L-glutamate + H(+)</text>
        <dbReference type="Rhea" id="RHEA:24793"/>
        <dbReference type="ChEBI" id="CHEBI:15378"/>
        <dbReference type="ChEBI" id="CHEBI:29985"/>
        <dbReference type="ChEBI" id="CHEBI:58278"/>
        <dbReference type="ChEBI" id="CHEBI:58359"/>
        <dbReference type="ChEBI" id="CHEBI:58475"/>
        <dbReference type="ChEBI" id="CHEBI:58525"/>
        <dbReference type="EC" id="4.3.2.10"/>
    </reaction>
</comment>
<organism evidence="12 13">
    <name type="scientific">Pontibacter lucknowensis</name>
    <dbReference type="NCBI Taxonomy" id="1077936"/>
    <lineage>
        <taxon>Bacteria</taxon>
        <taxon>Pseudomonadati</taxon>
        <taxon>Bacteroidota</taxon>
        <taxon>Cytophagia</taxon>
        <taxon>Cytophagales</taxon>
        <taxon>Hymenobacteraceae</taxon>
        <taxon>Pontibacter</taxon>
    </lineage>
</organism>
<dbReference type="GO" id="GO:0016829">
    <property type="term" value="F:lyase activity"/>
    <property type="evidence" value="ECO:0007669"/>
    <property type="project" value="UniProtKB-KW"/>
</dbReference>
<comment type="function">
    <text evidence="8">IGPS catalyzes the conversion of PRFAR and glutamine to IGP, AICAR and glutamate. The HisF subunit catalyzes the cyclization activity that produces IGP and AICAR from PRFAR using the ammonia provided by the HisH subunit.</text>
</comment>
<dbReference type="SUPFAM" id="SSF51366">
    <property type="entry name" value="Ribulose-phoshate binding barrel"/>
    <property type="match status" value="1"/>
</dbReference>
<dbReference type="UniPathway" id="UPA00031">
    <property type="reaction ID" value="UER00010"/>
</dbReference>
<name>A0A1N7ATI5_9BACT</name>
<keyword evidence="13" id="KW-1185">Reference proteome</keyword>
<evidence type="ECO:0000256" key="11">
    <source>
        <dbReference type="RuleBase" id="RU003657"/>
    </source>
</evidence>
<dbReference type="Pfam" id="PF00977">
    <property type="entry name" value="His_biosynth"/>
    <property type="match status" value="1"/>
</dbReference>
<evidence type="ECO:0000256" key="3">
    <source>
        <dbReference type="ARBA" id="ARBA00011152"/>
    </source>
</evidence>